<feature type="coiled-coil region" evidence="1">
    <location>
        <begin position="3"/>
        <end position="50"/>
    </location>
</feature>
<evidence type="ECO:0000313" key="2">
    <source>
        <dbReference type="EMBL" id="MBA2133784.1"/>
    </source>
</evidence>
<protein>
    <submittedName>
        <fullName evidence="2">TolC family protein</fullName>
    </submittedName>
</protein>
<name>A0A8J6I3G6_9FIRM</name>
<evidence type="ECO:0000313" key="3">
    <source>
        <dbReference type="Proteomes" id="UP000657177"/>
    </source>
</evidence>
<sequence>MIIKEAVRKLEKAEKDLRRATEERVAALILRRYEIEVNAAKLALTEAERKEKINAVQRYFQRLQTYRNFITAKRKLQLEEKKLRVTSLRYESGLCTEIEFLQHNNEFMKINYEVEKAQYEYFHAKREFLLGIGKEKGDTIPLEIKLTFDEIEKYDTMICVQKAYTVDSVYYYNREMLLLAKKQWEAVHTLEDATPEERKNITDELNRTEENYQLYKKELYNKIIGLIEEHHSLNCQRELLEKQAIIVRRELEVLKTRFRQGEINQIEFEEVSLELHELEDQIKQMEETLFQKELSLKVLIGDDPLQYIYKIVSVSPK</sequence>
<dbReference type="RefSeq" id="WP_181340254.1">
    <property type="nucleotide sequence ID" value="NZ_JAAKDE010000021.1"/>
</dbReference>
<dbReference type="AlphaFoldDB" id="A0A8J6I3G6"/>
<comment type="caution">
    <text evidence="2">The sequence shown here is derived from an EMBL/GenBank/DDBJ whole genome shotgun (WGS) entry which is preliminary data.</text>
</comment>
<gene>
    <name evidence="2" type="ORF">G5B42_09595</name>
</gene>
<evidence type="ECO:0000256" key="1">
    <source>
        <dbReference type="SAM" id="Coils"/>
    </source>
</evidence>
<keyword evidence="1" id="KW-0175">Coiled coil</keyword>
<feature type="coiled-coil region" evidence="1">
    <location>
        <begin position="198"/>
        <end position="295"/>
    </location>
</feature>
<dbReference type="Gene3D" id="1.20.1600.10">
    <property type="entry name" value="Outer membrane efflux proteins (OEP)"/>
    <property type="match status" value="2"/>
</dbReference>
<dbReference type="Proteomes" id="UP000657177">
    <property type="component" value="Unassembled WGS sequence"/>
</dbReference>
<dbReference type="EMBL" id="JAAKDE010000021">
    <property type="protein sequence ID" value="MBA2133784.1"/>
    <property type="molecule type" value="Genomic_DNA"/>
</dbReference>
<keyword evidence="3" id="KW-1185">Reference proteome</keyword>
<dbReference type="SUPFAM" id="SSF56954">
    <property type="entry name" value="Outer membrane efflux proteins (OEP)"/>
    <property type="match status" value="2"/>
</dbReference>
<accession>A0A8J6I3G6</accession>
<proteinExistence type="predicted"/>
<dbReference type="GO" id="GO:0015562">
    <property type="term" value="F:efflux transmembrane transporter activity"/>
    <property type="evidence" value="ECO:0007669"/>
    <property type="project" value="InterPro"/>
</dbReference>
<organism evidence="2 3">
    <name type="scientific">Capillibacterium thermochitinicola</name>
    <dbReference type="NCBI Taxonomy" id="2699427"/>
    <lineage>
        <taxon>Bacteria</taxon>
        <taxon>Bacillati</taxon>
        <taxon>Bacillota</taxon>
        <taxon>Capillibacterium</taxon>
    </lineage>
</organism>
<reference evidence="2" key="1">
    <citation type="submission" date="2020-06" db="EMBL/GenBank/DDBJ databases">
        <title>Novel chitinolytic bacterium.</title>
        <authorList>
            <person name="Ungkulpasvich U."/>
            <person name="Kosugi A."/>
            <person name="Uke A."/>
        </authorList>
    </citation>
    <scope>NUCLEOTIDE SEQUENCE</scope>
    <source>
        <strain evidence="2">UUS1-1</strain>
    </source>
</reference>